<gene>
    <name evidence="10" type="ORF">EI42_04254</name>
</gene>
<dbReference type="EMBL" id="QKUF01000018">
    <property type="protein sequence ID" value="PZW25410.1"/>
    <property type="molecule type" value="Genomic_DNA"/>
</dbReference>
<dbReference type="GO" id="GO:0005886">
    <property type="term" value="C:plasma membrane"/>
    <property type="evidence" value="ECO:0007669"/>
    <property type="project" value="UniProtKB-SubCell"/>
</dbReference>
<dbReference type="InterPro" id="IPR036259">
    <property type="entry name" value="MFS_trans_sf"/>
</dbReference>
<dbReference type="AlphaFoldDB" id="A0A326U302"/>
<dbReference type="PROSITE" id="PS50850">
    <property type="entry name" value="MFS"/>
    <property type="match status" value="1"/>
</dbReference>
<comment type="similarity">
    <text evidence="2">Belongs to the major facilitator superfamily. TCR/Tet family.</text>
</comment>
<feature type="transmembrane region" description="Helical" evidence="8">
    <location>
        <begin position="95"/>
        <end position="113"/>
    </location>
</feature>
<keyword evidence="6 8" id="KW-0472">Membrane</keyword>
<keyword evidence="4 8" id="KW-0812">Transmembrane</keyword>
<keyword evidence="3" id="KW-0813">Transport</keyword>
<feature type="transmembrane region" description="Helical" evidence="8">
    <location>
        <begin position="268"/>
        <end position="286"/>
    </location>
</feature>
<organism evidence="10 11">
    <name type="scientific">Thermosporothrix hazakensis</name>
    <dbReference type="NCBI Taxonomy" id="644383"/>
    <lineage>
        <taxon>Bacteria</taxon>
        <taxon>Bacillati</taxon>
        <taxon>Chloroflexota</taxon>
        <taxon>Ktedonobacteria</taxon>
        <taxon>Ktedonobacterales</taxon>
        <taxon>Thermosporotrichaceae</taxon>
        <taxon>Thermosporothrix</taxon>
    </lineage>
</organism>
<feature type="transmembrane region" description="Helical" evidence="8">
    <location>
        <begin position="322"/>
        <end position="345"/>
    </location>
</feature>
<feature type="transmembrane region" description="Helical" evidence="8">
    <location>
        <begin position="384"/>
        <end position="406"/>
    </location>
</feature>
<evidence type="ECO:0000256" key="2">
    <source>
        <dbReference type="ARBA" id="ARBA00007520"/>
    </source>
</evidence>
<dbReference type="Gene3D" id="1.20.1250.20">
    <property type="entry name" value="MFS general substrate transporter like domains"/>
    <property type="match status" value="1"/>
</dbReference>
<feature type="transmembrane region" description="Helical" evidence="8">
    <location>
        <begin position="182"/>
        <end position="204"/>
    </location>
</feature>
<evidence type="ECO:0000313" key="10">
    <source>
        <dbReference type="EMBL" id="PZW25410.1"/>
    </source>
</evidence>
<dbReference type="InterPro" id="IPR001958">
    <property type="entry name" value="Tet-R_TetA/multi-R_MdtG-like"/>
</dbReference>
<sequence length="414" mass="44421">MYTHEPEQQAGVTPEAPPGQTNSQRTLHILILLTASMTLLMTGHGIVLPIFGKRLGEMGAGVTELGIMTMGFSLAQFLISPLMGKWADSLGRRPLILLGLAGFAFSNIAFLLAQSPLAFIIIRTIEGFISAALLPASMGVIADIVPEHQRARWTGLVMGGYTAGFILGPLLGGVIFDHWGYAAPFAISAGLAFLATLTALILVPETRQNEKQVPMQRKQGFFASLPNPLFLFICMLLMDFTIVFGFAFIEPQMTFYLYDQMHFSSTEFGAIVGTYGLAMLIGQMALGSVSDKIGRKWPVVFGLLFDCVLYLGLILLHNVYLMFAASLIAGLGASLVSPALSAAYLDMADEDHRAQTMGVRSSITALGGVLGPLLSTILSKVVGAHAIFAIACGLTLFNSLLALLTLRNTRPSRT</sequence>
<dbReference type="InterPro" id="IPR050930">
    <property type="entry name" value="MFS_Vesicular_Transporter"/>
</dbReference>
<feature type="transmembrane region" description="Helical" evidence="8">
    <location>
        <begin position="357"/>
        <end position="378"/>
    </location>
</feature>
<feature type="transmembrane region" description="Helical" evidence="8">
    <location>
        <begin position="29"/>
        <end position="52"/>
    </location>
</feature>
<dbReference type="InterPro" id="IPR020846">
    <property type="entry name" value="MFS_dom"/>
</dbReference>
<dbReference type="Pfam" id="PF07690">
    <property type="entry name" value="MFS_1"/>
    <property type="match status" value="1"/>
</dbReference>
<evidence type="ECO:0000256" key="4">
    <source>
        <dbReference type="ARBA" id="ARBA00022692"/>
    </source>
</evidence>
<feature type="transmembrane region" description="Helical" evidence="8">
    <location>
        <begin position="153"/>
        <end position="176"/>
    </location>
</feature>
<comment type="caution">
    <text evidence="10">The sequence shown here is derived from an EMBL/GenBank/DDBJ whole genome shotgun (WGS) entry which is preliminary data.</text>
</comment>
<dbReference type="InterPro" id="IPR005828">
    <property type="entry name" value="MFS_sugar_transport-like"/>
</dbReference>
<dbReference type="GO" id="GO:0022857">
    <property type="term" value="F:transmembrane transporter activity"/>
    <property type="evidence" value="ECO:0007669"/>
    <property type="project" value="InterPro"/>
</dbReference>
<dbReference type="Proteomes" id="UP000248806">
    <property type="component" value="Unassembled WGS sequence"/>
</dbReference>
<evidence type="ECO:0000256" key="8">
    <source>
        <dbReference type="SAM" id="Phobius"/>
    </source>
</evidence>
<feature type="transmembrane region" description="Helical" evidence="8">
    <location>
        <begin position="119"/>
        <end position="141"/>
    </location>
</feature>
<dbReference type="OrthoDB" id="65739at2"/>
<feature type="region of interest" description="Disordered" evidence="7">
    <location>
        <begin position="1"/>
        <end position="21"/>
    </location>
</feature>
<proteinExistence type="inferred from homology"/>
<name>A0A326U302_THEHA</name>
<dbReference type="InterPro" id="IPR011701">
    <property type="entry name" value="MFS"/>
</dbReference>
<dbReference type="Pfam" id="PF00083">
    <property type="entry name" value="Sugar_tr"/>
    <property type="match status" value="1"/>
</dbReference>
<comment type="subcellular location">
    <subcellularLocation>
        <location evidence="1">Cell membrane</location>
        <topology evidence="1">Multi-pass membrane protein</topology>
    </subcellularLocation>
</comment>
<feature type="transmembrane region" description="Helical" evidence="8">
    <location>
        <begin position="58"/>
        <end position="83"/>
    </location>
</feature>
<protein>
    <submittedName>
        <fullName evidence="10">Multidrug resistance protein</fullName>
    </submittedName>
</protein>
<dbReference type="SUPFAM" id="SSF103473">
    <property type="entry name" value="MFS general substrate transporter"/>
    <property type="match status" value="1"/>
</dbReference>
<dbReference type="PANTHER" id="PTHR23506">
    <property type="entry name" value="GH10249P"/>
    <property type="match status" value="1"/>
</dbReference>
<dbReference type="PANTHER" id="PTHR23506:SF23">
    <property type="entry name" value="GH10249P"/>
    <property type="match status" value="1"/>
</dbReference>
<dbReference type="CDD" id="cd17325">
    <property type="entry name" value="MFS_MdtG_SLC18_like"/>
    <property type="match status" value="1"/>
</dbReference>
<reference evidence="10 11" key="1">
    <citation type="submission" date="2018-06" db="EMBL/GenBank/DDBJ databases">
        <title>Genomic Encyclopedia of Archaeal and Bacterial Type Strains, Phase II (KMG-II): from individual species to whole genera.</title>
        <authorList>
            <person name="Goeker M."/>
        </authorList>
    </citation>
    <scope>NUCLEOTIDE SEQUENCE [LARGE SCALE GENOMIC DNA]</scope>
    <source>
        <strain evidence="10 11">ATCC BAA-1881</strain>
    </source>
</reference>
<evidence type="ECO:0000256" key="6">
    <source>
        <dbReference type="ARBA" id="ARBA00023136"/>
    </source>
</evidence>
<dbReference type="Gene3D" id="1.20.1720.10">
    <property type="entry name" value="Multidrug resistance protein D"/>
    <property type="match status" value="1"/>
</dbReference>
<feature type="domain" description="Major facilitator superfamily (MFS) profile" evidence="9">
    <location>
        <begin position="23"/>
        <end position="410"/>
    </location>
</feature>
<accession>A0A326U302</accession>
<dbReference type="PRINTS" id="PR01035">
    <property type="entry name" value="TCRTETA"/>
</dbReference>
<evidence type="ECO:0000256" key="5">
    <source>
        <dbReference type="ARBA" id="ARBA00022989"/>
    </source>
</evidence>
<dbReference type="InterPro" id="IPR005829">
    <property type="entry name" value="Sugar_transporter_CS"/>
</dbReference>
<feature type="transmembrane region" description="Helical" evidence="8">
    <location>
        <begin position="225"/>
        <end position="248"/>
    </location>
</feature>
<keyword evidence="11" id="KW-1185">Reference proteome</keyword>
<keyword evidence="5 8" id="KW-1133">Transmembrane helix</keyword>
<evidence type="ECO:0000313" key="11">
    <source>
        <dbReference type="Proteomes" id="UP000248806"/>
    </source>
</evidence>
<feature type="transmembrane region" description="Helical" evidence="8">
    <location>
        <begin position="298"/>
        <end position="316"/>
    </location>
</feature>
<dbReference type="PROSITE" id="PS00216">
    <property type="entry name" value="SUGAR_TRANSPORT_1"/>
    <property type="match status" value="1"/>
</dbReference>
<evidence type="ECO:0000256" key="7">
    <source>
        <dbReference type="SAM" id="MobiDB-lite"/>
    </source>
</evidence>
<evidence type="ECO:0000256" key="3">
    <source>
        <dbReference type="ARBA" id="ARBA00022448"/>
    </source>
</evidence>
<evidence type="ECO:0000259" key="9">
    <source>
        <dbReference type="PROSITE" id="PS50850"/>
    </source>
</evidence>
<dbReference type="RefSeq" id="WP_111324591.1">
    <property type="nucleotide sequence ID" value="NZ_BIFX01000001.1"/>
</dbReference>
<evidence type="ECO:0000256" key="1">
    <source>
        <dbReference type="ARBA" id="ARBA00004651"/>
    </source>
</evidence>